<reference evidence="2" key="1">
    <citation type="submission" date="2022-11" db="UniProtKB">
        <authorList>
            <consortium name="WormBaseParasite"/>
        </authorList>
    </citation>
    <scope>IDENTIFICATION</scope>
</reference>
<dbReference type="Proteomes" id="UP000887578">
    <property type="component" value="Unplaced"/>
</dbReference>
<dbReference type="WBParaSite" id="PDA_v2.g12965.t1">
    <property type="protein sequence ID" value="PDA_v2.g12965.t1"/>
    <property type="gene ID" value="PDA_v2.g12965"/>
</dbReference>
<evidence type="ECO:0000313" key="2">
    <source>
        <dbReference type="WBParaSite" id="PDA_v2.g12965.t1"/>
    </source>
</evidence>
<evidence type="ECO:0000313" key="1">
    <source>
        <dbReference type="Proteomes" id="UP000887578"/>
    </source>
</evidence>
<keyword evidence="1" id="KW-1185">Reference proteome</keyword>
<accession>A0A914PC92</accession>
<organism evidence="1 2">
    <name type="scientific">Panagrolaimus davidi</name>
    <dbReference type="NCBI Taxonomy" id="227884"/>
    <lineage>
        <taxon>Eukaryota</taxon>
        <taxon>Metazoa</taxon>
        <taxon>Ecdysozoa</taxon>
        <taxon>Nematoda</taxon>
        <taxon>Chromadorea</taxon>
        <taxon>Rhabditida</taxon>
        <taxon>Tylenchina</taxon>
        <taxon>Panagrolaimomorpha</taxon>
        <taxon>Panagrolaimoidea</taxon>
        <taxon>Panagrolaimidae</taxon>
        <taxon>Panagrolaimus</taxon>
    </lineage>
</organism>
<proteinExistence type="predicted"/>
<dbReference type="AlphaFoldDB" id="A0A914PC92"/>
<name>A0A914PC92_9BILA</name>
<sequence>MLTFNTDVMVPQHFAFKDPIMDYVFKNLKPEHLIKLYQCSKYFYAKFRQNIIRHLEIVPDDVEETLDPTNCVISAWNLVLSTFEDCWITDSFLARESWIRLPEFNHCYIKKLELCDPIDWKEYVTLTKSGTVEELKILERVYISSVDYTPASVEQLLGQVPNAKSIEISFADITETSGPSLLSMKRGTKFSRFVLNDINDMHFLNIEMLSEFIVKNAENDCHVHLTFEPIPDDVLTDEEMRFANFLTGQMAEDYTKRIKSALEAKKNDDRIV</sequence>
<protein>
    <submittedName>
        <fullName evidence="2">F-box domain-containing protein</fullName>
    </submittedName>
</protein>